<proteinExistence type="predicted"/>
<dbReference type="InterPro" id="IPR028098">
    <property type="entry name" value="Glyco_trans_4-like_N"/>
</dbReference>
<dbReference type="Pfam" id="PF00534">
    <property type="entry name" value="Glycos_transf_1"/>
    <property type="match status" value="1"/>
</dbReference>
<evidence type="ECO:0000313" key="3">
    <source>
        <dbReference type="EMBL" id="MCW3806984.1"/>
    </source>
</evidence>
<evidence type="ECO:0000259" key="1">
    <source>
        <dbReference type="Pfam" id="PF00534"/>
    </source>
</evidence>
<dbReference type="Proteomes" id="UP001207408">
    <property type="component" value="Unassembled WGS sequence"/>
</dbReference>
<dbReference type="InterPro" id="IPR001296">
    <property type="entry name" value="Glyco_trans_1"/>
</dbReference>
<dbReference type="EMBL" id="JAPDPI010000035">
    <property type="protein sequence ID" value="MCW3806984.1"/>
    <property type="molecule type" value="Genomic_DNA"/>
</dbReference>
<keyword evidence="4" id="KW-1185">Reference proteome</keyword>
<dbReference type="GO" id="GO:0016757">
    <property type="term" value="F:glycosyltransferase activity"/>
    <property type="evidence" value="ECO:0007669"/>
    <property type="project" value="InterPro"/>
</dbReference>
<sequence length="364" mass="41695">MTILFINSIRKTKWGGGEKWILNTANGLKSLNHQVVIGARQNSILINKAQQQQLNTIKIKNYTDFSLISCLQLVRYINNNNIQVIVACLNRDVRIAGVASKLSKIKPKVISRQGVELIKNQWKYKFTFTHLTHGILTNSFSMKKLYDSFGWWDNNFVKVIHNGISTKKINNSKFDLKLITDIKPSTKIILSAGRLDKQKGYIYLLEAAKFAIEQGKDWKFFIAGKGKQYNYLKQLIDKYKLNNNFFLLGFIENIHPLLQAADIFVLPSLYEGMPNVLLESMLESVPVIATPVNGTPELLENNKTGLFIEIKNSKDIFEKIEYIFDNPEKTKQMSQLAKNNVINNFSLINSIKKVELYLKELLAN</sequence>
<dbReference type="Pfam" id="PF13439">
    <property type="entry name" value="Glyco_transf_4"/>
    <property type="match status" value="1"/>
</dbReference>
<dbReference type="PANTHER" id="PTHR12526">
    <property type="entry name" value="GLYCOSYLTRANSFERASE"/>
    <property type="match status" value="1"/>
</dbReference>
<dbReference type="CDD" id="cd03811">
    <property type="entry name" value="GT4_GT28_WabH-like"/>
    <property type="match status" value="1"/>
</dbReference>
<reference evidence="3" key="1">
    <citation type="submission" date="2022-10" db="EMBL/GenBank/DDBJ databases">
        <authorList>
            <person name="Yu W.X."/>
        </authorList>
    </citation>
    <scope>NUCLEOTIDE SEQUENCE</scope>
    <source>
        <strain evidence="3">D04</strain>
    </source>
</reference>
<gene>
    <name evidence="3" type="ORF">OM074_15210</name>
</gene>
<feature type="domain" description="Glycosyl transferase family 1" evidence="1">
    <location>
        <begin position="181"/>
        <end position="339"/>
    </location>
</feature>
<protein>
    <submittedName>
        <fullName evidence="3">Glycosyltransferase</fullName>
    </submittedName>
</protein>
<accession>A0AAE3MG78</accession>
<comment type="caution">
    <text evidence="3">The sequence shown here is derived from an EMBL/GenBank/DDBJ whole genome shotgun (WGS) entry which is preliminary data.</text>
</comment>
<dbReference type="Gene3D" id="3.40.50.2000">
    <property type="entry name" value="Glycogen Phosphorylase B"/>
    <property type="match status" value="2"/>
</dbReference>
<dbReference type="RefSeq" id="WP_301200950.1">
    <property type="nucleotide sequence ID" value="NZ_JAPDPI010000035.1"/>
</dbReference>
<name>A0AAE3MG78_9BACT</name>
<dbReference type="SUPFAM" id="SSF53756">
    <property type="entry name" value="UDP-Glycosyltransferase/glycogen phosphorylase"/>
    <property type="match status" value="1"/>
</dbReference>
<feature type="domain" description="Glycosyltransferase subfamily 4-like N-terminal" evidence="2">
    <location>
        <begin position="14"/>
        <end position="167"/>
    </location>
</feature>
<evidence type="ECO:0000259" key="2">
    <source>
        <dbReference type="Pfam" id="PF13439"/>
    </source>
</evidence>
<evidence type="ECO:0000313" key="4">
    <source>
        <dbReference type="Proteomes" id="UP001207408"/>
    </source>
</evidence>
<dbReference type="AlphaFoldDB" id="A0AAE3MG78"/>
<organism evidence="3 4">
    <name type="scientific">Plebeiibacterium marinum</name>
    <dbReference type="NCBI Taxonomy" id="2992111"/>
    <lineage>
        <taxon>Bacteria</taxon>
        <taxon>Pseudomonadati</taxon>
        <taxon>Bacteroidota</taxon>
        <taxon>Bacteroidia</taxon>
        <taxon>Marinilabiliales</taxon>
        <taxon>Marinilabiliaceae</taxon>
        <taxon>Plebeiibacterium</taxon>
    </lineage>
</organism>